<dbReference type="InterPro" id="IPR003777">
    <property type="entry name" value="XdhC_CoxI"/>
</dbReference>
<sequence length="360" mass="39094">MDNIDVMVLKALHDWRSAGQRALLATVVRTWGSSPRPVGSMMALREDGRAIGSVSGGCIEDDLIARHTRSLNQNLGIPDGPPQLVRYGVSADEAHRFGLPCGGTLELLLEFNPDAASLQDLLQRLESGSLVERRVDCTTGTVTLQTAEYPDTLEFDGHTLTNHLGPGYRMLLIGAGALAEYLATMALFNGFTVTICDPREEYMGSWSVAQVSKVTDMPDDAVTAFKPDARSCIVALTHDPKLDDLALLEALHSPAFYVGAIGSRRNNHARRDRMIEHFDETEESLAKLRGPIGLYIGSKTPAEIAVSVMAEILAVKNGVVLPQAMSVETAKQEHDITMNDSDLQCALPQFLDPKTAAKQQ</sequence>
<organism evidence="3 4">
    <name type="scientific">Comamonas resistens</name>
    <dbReference type="NCBI Taxonomy" id="3046670"/>
    <lineage>
        <taxon>Bacteria</taxon>
        <taxon>Pseudomonadati</taxon>
        <taxon>Pseudomonadota</taxon>
        <taxon>Betaproteobacteria</taxon>
        <taxon>Burkholderiales</taxon>
        <taxon>Comamonadaceae</taxon>
        <taxon>Comamonas</taxon>
    </lineage>
</organism>
<dbReference type="Pfam" id="PF02625">
    <property type="entry name" value="XdhC_CoxI"/>
    <property type="match status" value="1"/>
</dbReference>
<dbReference type="PANTHER" id="PTHR30388:SF4">
    <property type="entry name" value="MOLYBDENUM COFACTOR INSERTION CHAPERONE PAOD"/>
    <property type="match status" value="1"/>
</dbReference>
<evidence type="ECO:0000259" key="1">
    <source>
        <dbReference type="Pfam" id="PF02625"/>
    </source>
</evidence>
<dbReference type="RefSeq" id="WP_283485585.1">
    <property type="nucleotide sequence ID" value="NZ_CP125947.1"/>
</dbReference>
<feature type="domain" description="XdhC Rossmann" evidence="2">
    <location>
        <begin position="170"/>
        <end position="312"/>
    </location>
</feature>
<feature type="domain" description="XdhC- CoxI" evidence="1">
    <location>
        <begin position="15"/>
        <end position="72"/>
    </location>
</feature>
<dbReference type="Proteomes" id="UP001240697">
    <property type="component" value="Chromosome"/>
</dbReference>
<keyword evidence="4" id="KW-1185">Reference proteome</keyword>
<gene>
    <name evidence="3" type="ORF">QMY55_18350</name>
</gene>
<reference evidence="3 4" key="1">
    <citation type="submission" date="2023-05" db="EMBL/GenBank/DDBJ databases">
        <authorList>
            <person name="Yin Y."/>
            <person name="Lu Z."/>
        </authorList>
    </citation>
    <scope>NUCLEOTIDE SEQUENCE [LARGE SCALE GENOMIC DNA]</scope>
    <source>
        <strain evidence="3 4">ZM22</strain>
    </source>
</reference>
<accession>A0ABY8SND5</accession>
<dbReference type="InterPro" id="IPR052698">
    <property type="entry name" value="MoCofactor_Util/Proc"/>
</dbReference>
<proteinExistence type="predicted"/>
<dbReference type="Gene3D" id="3.40.50.720">
    <property type="entry name" value="NAD(P)-binding Rossmann-like Domain"/>
    <property type="match status" value="1"/>
</dbReference>
<dbReference type="Pfam" id="PF13478">
    <property type="entry name" value="XdhC_C"/>
    <property type="match status" value="1"/>
</dbReference>
<dbReference type="PANTHER" id="PTHR30388">
    <property type="entry name" value="ALDEHYDE OXIDOREDUCTASE MOLYBDENUM COFACTOR ASSEMBLY PROTEIN"/>
    <property type="match status" value="1"/>
</dbReference>
<evidence type="ECO:0000259" key="2">
    <source>
        <dbReference type="Pfam" id="PF13478"/>
    </source>
</evidence>
<dbReference type="InterPro" id="IPR027051">
    <property type="entry name" value="XdhC_Rossmann_dom"/>
</dbReference>
<evidence type="ECO:0000313" key="4">
    <source>
        <dbReference type="Proteomes" id="UP001240697"/>
    </source>
</evidence>
<protein>
    <submittedName>
        <fullName evidence="3">XdhC family protein</fullName>
    </submittedName>
</protein>
<dbReference type="EMBL" id="CP125947">
    <property type="protein sequence ID" value="WHS64443.1"/>
    <property type="molecule type" value="Genomic_DNA"/>
</dbReference>
<name>A0ABY8SND5_9BURK</name>
<evidence type="ECO:0000313" key="3">
    <source>
        <dbReference type="EMBL" id="WHS64443.1"/>
    </source>
</evidence>